<protein>
    <submittedName>
        <fullName evidence="2">Uncharacterized protein</fullName>
    </submittedName>
</protein>
<feature type="transmembrane region" description="Helical" evidence="1">
    <location>
        <begin position="34"/>
        <end position="51"/>
    </location>
</feature>
<dbReference type="AlphaFoldDB" id="A0AAJ2LN53"/>
<feature type="transmembrane region" description="Helical" evidence="1">
    <location>
        <begin position="115"/>
        <end position="133"/>
    </location>
</feature>
<keyword evidence="1" id="KW-1133">Transmembrane helix</keyword>
<gene>
    <name evidence="2" type="ORF">RJJ65_37765</name>
</gene>
<organism evidence="2 3">
    <name type="scientific">Rhizobium hidalgonense</name>
    <dbReference type="NCBI Taxonomy" id="1538159"/>
    <lineage>
        <taxon>Bacteria</taxon>
        <taxon>Pseudomonadati</taxon>
        <taxon>Pseudomonadota</taxon>
        <taxon>Alphaproteobacteria</taxon>
        <taxon>Hyphomicrobiales</taxon>
        <taxon>Rhizobiaceae</taxon>
        <taxon>Rhizobium/Agrobacterium group</taxon>
        <taxon>Rhizobium</taxon>
    </lineage>
</organism>
<keyword evidence="1" id="KW-0812">Transmembrane</keyword>
<proteinExistence type="predicted"/>
<dbReference type="RefSeq" id="WP_310866385.1">
    <property type="nucleotide sequence ID" value="NZ_JAVLSF010000661.1"/>
</dbReference>
<sequence length="150" mass="17252">ISMKANTAAGFILANIALYLFLLKNPLYRTIQRFMAGFLFLLGSITLYEYIADIELPNFDGLFIRPEMYQNVSKPISIFTTRMSALSTVNWILISVSIFLLTYRNYRILNFARVLLLPIIFSSIMILIGYAYGVRELYYLGFYNPLSPVS</sequence>
<comment type="caution">
    <text evidence="2">The sequence shown here is derived from an EMBL/GenBank/DDBJ whole genome shotgun (WGS) entry which is preliminary data.</text>
</comment>
<dbReference type="EMBL" id="JAVLSF010000661">
    <property type="protein sequence ID" value="MDR9778290.1"/>
    <property type="molecule type" value="Genomic_DNA"/>
</dbReference>
<evidence type="ECO:0000256" key="1">
    <source>
        <dbReference type="SAM" id="Phobius"/>
    </source>
</evidence>
<feature type="non-terminal residue" evidence="2">
    <location>
        <position position="1"/>
    </location>
</feature>
<name>A0AAJ2LN53_9HYPH</name>
<keyword evidence="1" id="KW-0472">Membrane</keyword>
<feature type="transmembrane region" description="Helical" evidence="1">
    <location>
        <begin position="83"/>
        <end position="103"/>
    </location>
</feature>
<accession>A0AAJ2LN53</accession>
<feature type="non-terminal residue" evidence="2">
    <location>
        <position position="150"/>
    </location>
</feature>
<evidence type="ECO:0000313" key="2">
    <source>
        <dbReference type="EMBL" id="MDR9778290.1"/>
    </source>
</evidence>
<dbReference type="Proteomes" id="UP001268610">
    <property type="component" value="Unassembled WGS sequence"/>
</dbReference>
<feature type="transmembrane region" description="Helical" evidence="1">
    <location>
        <begin position="6"/>
        <end position="22"/>
    </location>
</feature>
<evidence type="ECO:0000313" key="3">
    <source>
        <dbReference type="Proteomes" id="UP001268610"/>
    </source>
</evidence>
<reference evidence="2" key="1">
    <citation type="submission" date="2023-04" db="EMBL/GenBank/DDBJ databases">
        <title>Genomic characterization of faba bean (Vicia faba) microsymbionts in Mexican soils.</title>
        <authorList>
            <person name="Rivera Orduna F.N."/>
            <person name="Guevara-Luna J."/>
            <person name="Yan J."/>
            <person name="Arroyo-Herrera I."/>
            <person name="Li Y."/>
            <person name="Vasquez-Murrieta M.S."/>
            <person name="Wang E.T."/>
        </authorList>
    </citation>
    <scope>NUCLEOTIDE SEQUENCE</scope>
    <source>
        <strain evidence="2">CH26</strain>
    </source>
</reference>